<evidence type="ECO:0000313" key="4">
    <source>
        <dbReference type="Proteomes" id="UP000010445"/>
    </source>
</evidence>
<evidence type="ECO:0000256" key="1">
    <source>
        <dbReference type="SAM" id="MobiDB-lite"/>
    </source>
</evidence>
<keyword evidence="4" id="KW-1185">Reference proteome</keyword>
<evidence type="ECO:0000256" key="2">
    <source>
        <dbReference type="SAM" id="Phobius"/>
    </source>
</evidence>
<dbReference type="PATRIC" id="fig|1035195.3.peg.1971"/>
<comment type="caution">
    <text evidence="3">The sequence shown here is derived from an EMBL/GenBank/DDBJ whole genome shotgun (WGS) entry which is preliminary data.</text>
</comment>
<keyword evidence="2" id="KW-0812">Transmembrane</keyword>
<protein>
    <submittedName>
        <fullName evidence="3">Uncharacterized protein</fullName>
    </submittedName>
</protein>
<dbReference type="HOGENOM" id="CLU_1530076_0_0_11"/>
<dbReference type="eggNOG" id="ENOG5031IUE">
    <property type="taxonomic scope" value="Bacteria"/>
</dbReference>
<dbReference type="OrthoDB" id="4425149at2"/>
<feature type="transmembrane region" description="Helical" evidence="2">
    <location>
        <begin position="113"/>
        <end position="134"/>
    </location>
</feature>
<name>L1MB97_9CORY</name>
<sequence>MTPQTVRLAYKTGKTAYRTFKDYRNRKTAEAYDATSEVLNDAANTYHSLRANVRELAGDIGEELNNRRQELVKETSATGKKLSRAARRKAAKLEKRAAKKAGKKKCCRKVGKLGKFALFGTLFAGIAGGIYYWWARSTAEEPGTEPPRVEEHSRDDYVESRLVYTTQTPEDSHEE</sequence>
<organism evidence="3 4">
    <name type="scientific">Corynebacterium durum F0235</name>
    <dbReference type="NCBI Taxonomy" id="1035195"/>
    <lineage>
        <taxon>Bacteria</taxon>
        <taxon>Bacillati</taxon>
        <taxon>Actinomycetota</taxon>
        <taxon>Actinomycetes</taxon>
        <taxon>Mycobacteriales</taxon>
        <taxon>Corynebacteriaceae</taxon>
        <taxon>Corynebacterium</taxon>
    </lineage>
</organism>
<dbReference type="Proteomes" id="UP000010445">
    <property type="component" value="Unassembled WGS sequence"/>
</dbReference>
<proteinExistence type="predicted"/>
<dbReference type="EMBL" id="AMEM01000037">
    <property type="protein sequence ID" value="EKX88528.1"/>
    <property type="molecule type" value="Genomic_DNA"/>
</dbReference>
<dbReference type="STRING" id="1035195.HMPREF9997_02200"/>
<dbReference type="AlphaFoldDB" id="L1MB97"/>
<accession>L1MB97</accession>
<evidence type="ECO:0000313" key="3">
    <source>
        <dbReference type="EMBL" id="EKX88528.1"/>
    </source>
</evidence>
<feature type="region of interest" description="Disordered" evidence="1">
    <location>
        <begin position="140"/>
        <end position="175"/>
    </location>
</feature>
<keyword evidence="2" id="KW-1133">Transmembrane helix</keyword>
<gene>
    <name evidence="3" type="ORF">HMPREF9997_02200</name>
</gene>
<keyword evidence="2" id="KW-0472">Membrane</keyword>
<dbReference type="RefSeq" id="WP_006061623.1">
    <property type="nucleotide sequence ID" value="NZ_KB290820.1"/>
</dbReference>
<reference evidence="3 4" key="1">
    <citation type="submission" date="2012-05" db="EMBL/GenBank/DDBJ databases">
        <authorList>
            <person name="Weinstock G."/>
            <person name="Sodergren E."/>
            <person name="Lobos E.A."/>
            <person name="Fulton L."/>
            <person name="Fulton R."/>
            <person name="Courtney L."/>
            <person name="Fronick C."/>
            <person name="O'Laughlin M."/>
            <person name="Godfrey J."/>
            <person name="Wilson R.M."/>
            <person name="Miner T."/>
            <person name="Farmer C."/>
            <person name="Delehaunty K."/>
            <person name="Cordes M."/>
            <person name="Minx P."/>
            <person name="Tomlinson C."/>
            <person name="Chen J."/>
            <person name="Wollam A."/>
            <person name="Pepin K.H."/>
            <person name="Bhonagiri V."/>
            <person name="Zhang X."/>
            <person name="Suruliraj S."/>
            <person name="Warren W."/>
            <person name="Mitreva M."/>
            <person name="Mardis E.R."/>
            <person name="Wilson R.K."/>
        </authorList>
    </citation>
    <scope>NUCLEOTIDE SEQUENCE [LARGE SCALE GENOMIC DNA]</scope>
    <source>
        <strain evidence="3 4">F0235</strain>
    </source>
</reference>
<feature type="compositionally biased region" description="Basic and acidic residues" evidence="1">
    <location>
        <begin position="147"/>
        <end position="159"/>
    </location>
</feature>